<evidence type="ECO:0000313" key="2">
    <source>
        <dbReference type="EMBL" id="SPT99143.1"/>
    </source>
</evidence>
<evidence type="ECO:0000313" key="3">
    <source>
        <dbReference type="Proteomes" id="UP000251431"/>
    </source>
</evidence>
<dbReference type="AlphaFoldDB" id="A0A2X0XNP8"/>
<name>A0A2X0XNP8_9BACI</name>
<dbReference type="Proteomes" id="UP000251431">
    <property type="component" value="Unassembled WGS sequence"/>
</dbReference>
<evidence type="ECO:0000256" key="1">
    <source>
        <dbReference type="SAM" id="Coils"/>
    </source>
</evidence>
<protein>
    <submittedName>
        <fullName evidence="2">Uncharacterized protein</fullName>
    </submittedName>
</protein>
<reference evidence="2 3" key="1">
    <citation type="submission" date="2018-06" db="EMBL/GenBank/DDBJ databases">
        <authorList>
            <consortium name="Pathogen Informatics"/>
            <person name="Doyle S."/>
        </authorList>
    </citation>
    <scope>NUCLEOTIDE SEQUENCE [LARGE SCALE GENOMIC DNA]</scope>
    <source>
        <strain evidence="2 3">NCTC7582</strain>
    </source>
</reference>
<gene>
    <name evidence="2" type="ORF">NCTC7582_02102</name>
</gene>
<feature type="coiled-coil region" evidence="1">
    <location>
        <begin position="2"/>
        <end position="29"/>
    </location>
</feature>
<proteinExistence type="predicted"/>
<sequence length="320" mass="35466">MTKFIEQRVDELENQVAKLELIIHELRGKKTIEPSTTTTVEGYVPKLLNAQEDLNGVIEFEGQQYRKVDREAHEGDVVVFDKSVKFQGTEIVTKGKLYKAKKGTLGELAFVDNEGDSANVYDGGITKFTPENVAVYELIEGGLNPQIPIVDETIEPLTQNQQRAAIIEKAKVFVKNIVGEYDSFRMTIGQYKNQCVIPIFNVNEKKRAVTVLIYGAFSKRLIFKGLAKCNPNDVFNEHIGKAIALGRALGLDVSEFEQAVQPTVAVGQIVTHNASDVYTITEITTDRALTTPGTYYELSSFDKGGTYIINDTNAIYGGVE</sequence>
<dbReference type="EMBL" id="UAQE01000001">
    <property type="protein sequence ID" value="SPT99143.1"/>
    <property type="molecule type" value="Genomic_DNA"/>
</dbReference>
<dbReference type="RefSeq" id="WP_112117240.1">
    <property type="nucleotide sequence ID" value="NZ_UAQE01000001.1"/>
</dbReference>
<organism evidence="2 3">
    <name type="scientific">Lysinibacillus capsici</name>
    <dbReference type="NCBI Taxonomy" id="2115968"/>
    <lineage>
        <taxon>Bacteria</taxon>
        <taxon>Bacillati</taxon>
        <taxon>Bacillota</taxon>
        <taxon>Bacilli</taxon>
        <taxon>Bacillales</taxon>
        <taxon>Bacillaceae</taxon>
        <taxon>Lysinibacillus</taxon>
    </lineage>
</organism>
<accession>A0A2X0XNP8</accession>
<keyword evidence="1" id="KW-0175">Coiled coil</keyword>